<keyword evidence="2" id="KW-0812">Transmembrane</keyword>
<evidence type="ECO:0000256" key="2">
    <source>
        <dbReference type="SAM" id="Phobius"/>
    </source>
</evidence>
<proteinExistence type="predicted"/>
<feature type="region of interest" description="Disordered" evidence="1">
    <location>
        <begin position="1"/>
        <end position="31"/>
    </location>
</feature>
<feature type="transmembrane region" description="Helical" evidence="2">
    <location>
        <begin position="228"/>
        <end position="247"/>
    </location>
</feature>
<evidence type="ECO:0000313" key="3">
    <source>
        <dbReference type="EMBL" id="GGT13934.1"/>
    </source>
</evidence>
<keyword evidence="4" id="KW-1185">Reference proteome</keyword>
<dbReference type="Proteomes" id="UP000619486">
    <property type="component" value="Unassembled WGS sequence"/>
</dbReference>
<feature type="region of interest" description="Disordered" evidence="1">
    <location>
        <begin position="135"/>
        <end position="167"/>
    </location>
</feature>
<feature type="transmembrane region" description="Helical" evidence="2">
    <location>
        <begin position="290"/>
        <end position="310"/>
    </location>
</feature>
<evidence type="ECO:0000313" key="4">
    <source>
        <dbReference type="Proteomes" id="UP000619486"/>
    </source>
</evidence>
<feature type="transmembrane region" description="Helical" evidence="2">
    <location>
        <begin position="197"/>
        <end position="216"/>
    </location>
</feature>
<protein>
    <submittedName>
        <fullName evidence="3">Uncharacterized protein</fullName>
    </submittedName>
</protein>
<reference evidence="3" key="1">
    <citation type="journal article" date="2014" name="Int. J. Syst. Evol. Microbiol.">
        <title>Complete genome sequence of Corynebacterium casei LMG S-19264T (=DSM 44701T), isolated from a smear-ripened cheese.</title>
        <authorList>
            <consortium name="US DOE Joint Genome Institute (JGI-PGF)"/>
            <person name="Walter F."/>
            <person name="Albersmeier A."/>
            <person name="Kalinowski J."/>
            <person name="Ruckert C."/>
        </authorList>
    </citation>
    <scope>NUCLEOTIDE SEQUENCE</scope>
    <source>
        <strain evidence="3">JCM 3172</strain>
    </source>
</reference>
<evidence type="ECO:0000256" key="1">
    <source>
        <dbReference type="SAM" id="MobiDB-lite"/>
    </source>
</evidence>
<comment type="caution">
    <text evidence="3">The sequence shown here is derived from an EMBL/GenBank/DDBJ whole genome shotgun (WGS) entry which is preliminary data.</text>
</comment>
<dbReference type="EMBL" id="BMQQ01000001">
    <property type="protein sequence ID" value="GGT13934.1"/>
    <property type="molecule type" value="Genomic_DNA"/>
</dbReference>
<keyword evidence="2" id="KW-0472">Membrane</keyword>
<feature type="compositionally biased region" description="Low complexity" evidence="1">
    <location>
        <begin position="153"/>
        <end position="163"/>
    </location>
</feature>
<reference evidence="3" key="2">
    <citation type="submission" date="2020-09" db="EMBL/GenBank/DDBJ databases">
        <authorList>
            <person name="Sun Q."/>
            <person name="Ohkuma M."/>
        </authorList>
    </citation>
    <scope>NUCLEOTIDE SEQUENCE</scope>
    <source>
        <strain evidence="3">JCM 3172</strain>
    </source>
</reference>
<keyword evidence="2" id="KW-1133">Transmembrane helix</keyword>
<gene>
    <name evidence="3" type="ORF">GCM10014713_03150</name>
</gene>
<feature type="compositionally biased region" description="Basic and acidic residues" evidence="1">
    <location>
        <begin position="138"/>
        <end position="152"/>
    </location>
</feature>
<sequence length="322" mass="33147">MKSVPKSAQPAPPAPPAPGKRAPSAQDKHENGDEAIHTLLWTAATERPVDEVASLVSRLQETGELSCPADVALRAAAVSRPLDEVRQLVVLLNASGYDLERAETTLRAAAVGRPIEDVVKLVNIIGHDNVDWLPAGRNAEEPESAPRQDDRANAGADAVPAAAPKRRSSVTWARSALDGALAAGPGSHTTSSALRSVLRWPAAVALIACALVHVPMDLAQLRAGGQAAALSAVVTVLCLLGGVWLAVRDAVAVWAAAAGLATGIIVLHALEGAGAVNLLSSSPGFTYTWAKAIALLGAVAVVLLAGSILVRYMRTTDATDST</sequence>
<organism evidence="3 4">
    <name type="scientific">Streptomyces purpureus</name>
    <dbReference type="NCBI Taxonomy" id="1951"/>
    <lineage>
        <taxon>Bacteria</taxon>
        <taxon>Bacillati</taxon>
        <taxon>Actinomycetota</taxon>
        <taxon>Actinomycetes</taxon>
        <taxon>Kitasatosporales</taxon>
        <taxon>Streptomycetaceae</taxon>
        <taxon>Streptomyces</taxon>
    </lineage>
</organism>
<name>A0A918GWM0_9ACTN</name>
<dbReference type="AlphaFoldDB" id="A0A918GWM0"/>
<feature type="transmembrane region" description="Helical" evidence="2">
    <location>
        <begin position="252"/>
        <end position="270"/>
    </location>
</feature>
<accession>A0A918GWM0</accession>